<dbReference type="CDD" id="cd13670">
    <property type="entry name" value="PBP2_TRAP_Tp0957_like"/>
    <property type="match status" value="1"/>
</dbReference>
<sequence>MKLFSKKYCVLIIIFLVVLTIISTPAFGERDKYIIKLATLAPKTVGWAKHIRELIIPVIRKETNHEVRLKYYWNGQLGEEEDYLRMIKSGELDGAAFSAHGTVLACPEMTVLELPFLFQNYDEVDYIRSKMIDKFDRIAEKNGFKLVLWTDQDFDQIYSTKYPLTRLEDFQKATFVSCFGSLEKSVLESFGVQPIVRTIKQGATDIRKDKANAFIGPALWVVGSQVYNKVKYINPMKIRYSPSTALVSLTAWNRIPKKYQQKIQTLRDRDLKQFCKKNRHDSLRAYEAMINYGAKVSTMEPDDFKMVQDRCRSLWYRLAGKLYAEETLEQILSHLQEYRERVKRIKSWKLSN</sequence>
<evidence type="ECO:0000256" key="3">
    <source>
        <dbReference type="ARBA" id="ARBA00022729"/>
    </source>
</evidence>
<evidence type="ECO:0000313" key="4">
    <source>
        <dbReference type="EMBL" id="ETR72865.1"/>
    </source>
</evidence>
<dbReference type="AlphaFoldDB" id="A0A1V1PDX0"/>
<proteinExistence type="inferred from homology"/>
<dbReference type="Pfam" id="PF03480">
    <property type="entry name" value="DctP"/>
    <property type="match status" value="1"/>
</dbReference>
<evidence type="ECO:0000256" key="2">
    <source>
        <dbReference type="ARBA" id="ARBA00022448"/>
    </source>
</evidence>
<evidence type="ECO:0000313" key="5">
    <source>
        <dbReference type="Proteomes" id="UP000189670"/>
    </source>
</evidence>
<evidence type="ECO:0000256" key="1">
    <source>
        <dbReference type="ARBA" id="ARBA00009023"/>
    </source>
</evidence>
<dbReference type="PANTHER" id="PTHR33376">
    <property type="match status" value="1"/>
</dbReference>
<name>A0A1V1PDX0_9BACT</name>
<dbReference type="NCBIfam" id="NF037995">
    <property type="entry name" value="TRAP_S1"/>
    <property type="match status" value="1"/>
</dbReference>
<comment type="similarity">
    <text evidence="1">Belongs to the bacterial solute-binding protein 7 family.</text>
</comment>
<dbReference type="InterPro" id="IPR018389">
    <property type="entry name" value="DctP_fam"/>
</dbReference>
<dbReference type="GO" id="GO:0055085">
    <property type="term" value="P:transmembrane transport"/>
    <property type="evidence" value="ECO:0007669"/>
    <property type="project" value="InterPro"/>
</dbReference>
<accession>A0A1V1PDX0</accession>
<dbReference type="PANTHER" id="PTHR33376:SF7">
    <property type="entry name" value="C4-DICARBOXYLATE-BINDING PROTEIN DCTB"/>
    <property type="match status" value="1"/>
</dbReference>
<protein>
    <submittedName>
        <fullName evidence="4">TRAP dicarboxylate transporter-DctP subunit</fullName>
    </submittedName>
</protein>
<organism evidence="4 5">
    <name type="scientific">Candidatus Magnetoglobus multicellularis str. Araruama</name>
    <dbReference type="NCBI Taxonomy" id="890399"/>
    <lineage>
        <taxon>Bacteria</taxon>
        <taxon>Pseudomonadati</taxon>
        <taxon>Thermodesulfobacteriota</taxon>
        <taxon>Desulfobacteria</taxon>
        <taxon>Desulfobacterales</taxon>
        <taxon>Desulfobacteraceae</taxon>
        <taxon>Candidatus Magnetoglobus</taxon>
    </lineage>
</organism>
<comment type="caution">
    <text evidence="4">The sequence shown here is derived from an EMBL/GenBank/DDBJ whole genome shotgun (WGS) entry which is preliminary data.</text>
</comment>
<keyword evidence="2" id="KW-0813">Transport</keyword>
<dbReference type="EMBL" id="ATBP01000105">
    <property type="protein sequence ID" value="ETR72865.1"/>
    <property type="molecule type" value="Genomic_DNA"/>
</dbReference>
<reference evidence="5" key="1">
    <citation type="submission" date="2012-11" db="EMBL/GenBank/DDBJ databases">
        <authorList>
            <person name="Lucero-Rivera Y.E."/>
            <person name="Tovar-Ramirez D."/>
        </authorList>
    </citation>
    <scope>NUCLEOTIDE SEQUENCE [LARGE SCALE GENOMIC DNA]</scope>
    <source>
        <strain evidence="5">Araruama</strain>
    </source>
</reference>
<dbReference type="Gene3D" id="3.40.190.170">
    <property type="entry name" value="Bacterial extracellular solute-binding protein, family 7"/>
    <property type="match status" value="1"/>
</dbReference>
<dbReference type="Proteomes" id="UP000189670">
    <property type="component" value="Unassembled WGS sequence"/>
</dbReference>
<keyword evidence="3" id="KW-0732">Signal</keyword>
<dbReference type="InterPro" id="IPR038404">
    <property type="entry name" value="TRAP_DctP_sf"/>
</dbReference>
<gene>
    <name evidence="4" type="ORF">OMM_01382</name>
</gene>